<sequence>MKSFYYLAAVLAAGLLAQTMPAQAKGKKVSGNFYHKGWTDLNRNGRMEVYEDQSASVDERVKDLLSRMTLEEKIAELNLVPYYASQDSAVRSKIRQGKIGALLKANGAELNRSLQKEAVESHRLGIPLIFHEDVIHGYRTILPVPLGESCCWDRESVRKGAALAAKEATAAGIQLTYAPMVDVSNDPRWGRIMETSGEDPVLSAALAAARVKGFQGEDLKDKETLMGCVKHFAGYAALRGGRDYQNTDFSLRDLQEQYLPPFQAAVNAGVGTLMCSYTSYDGEPVTMNRFMNHDVLRGQLKFEGLLISDWTTLSHAVAEGAAADGKEAACRGMNSGLEMDMASSQYSRHLLDLAKENAVSADDITEAARKALVVKFRLGLFDDPYAYFDAEREKRTLLSQENLDLACELTVPTMVLLKNRDEALPIEKPATIAVVGPFASDKTNLLGRWSMTGQTEEAVSVEEGLKEVMPEADFKVVGCKLGELNDAYVSSAVAAVRESDIAIVCLGESAQNSGEAVTMGKIELPQDQINLLKAVRKCGKKVVTVLFNGRPLVLEEVLEASDAVLEAWHPGTMGGKAVALLLSGKENPSGKLTQTFPRHSGQIPVAYNERRTFTKIEPGDLPEGPQSPFGFGLSYTQFEYSNLSVSRETLGIGDSLNVSVDIRNTGKRKGREVVQLYIRDNVATVVPREKMLRDFSSVTLMPGEQKTVNFTLPPEAFKIYNNKMQYVVEPGEFVIMVGPDSQRLSSRKVLVRDDGE</sequence>
<reference evidence="10" key="2">
    <citation type="submission" date="2021-04" db="EMBL/GenBank/DDBJ databases">
        <authorList>
            <person name="Gilroy R."/>
        </authorList>
    </citation>
    <scope>NUCLEOTIDE SEQUENCE</scope>
    <source>
        <strain evidence="10">8470</strain>
    </source>
</reference>
<name>A0A948X824_9BACT</name>
<dbReference type="SUPFAM" id="SSF52279">
    <property type="entry name" value="Beta-D-glucan exohydrolase, C-terminal domain"/>
    <property type="match status" value="1"/>
</dbReference>
<evidence type="ECO:0000256" key="4">
    <source>
        <dbReference type="ARBA" id="ARBA00022729"/>
    </source>
</evidence>
<dbReference type="Gene3D" id="3.40.50.1700">
    <property type="entry name" value="Glycoside hydrolase family 3 C-terminal domain"/>
    <property type="match status" value="1"/>
</dbReference>
<evidence type="ECO:0000256" key="1">
    <source>
        <dbReference type="ARBA" id="ARBA00000448"/>
    </source>
</evidence>
<dbReference type="InterPro" id="IPR026891">
    <property type="entry name" value="Fn3-like"/>
</dbReference>
<dbReference type="Pfam" id="PF14310">
    <property type="entry name" value="Fn3-like"/>
    <property type="match status" value="1"/>
</dbReference>
<dbReference type="GO" id="GO:0009251">
    <property type="term" value="P:glucan catabolic process"/>
    <property type="evidence" value="ECO:0007669"/>
    <property type="project" value="TreeGrafter"/>
</dbReference>
<feature type="chain" id="PRO_5037830408" description="beta-glucosidase" evidence="8">
    <location>
        <begin position="25"/>
        <end position="756"/>
    </location>
</feature>
<dbReference type="InterPro" id="IPR036962">
    <property type="entry name" value="Glyco_hydro_3_N_sf"/>
</dbReference>
<dbReference type="SUPFAM" id="SSF51445">
    <property type="entry name" value="(Trans)glycosidases"/>
    <property type="match status" value="1"/>
</dbReference>
<dbReference type="InterPro" id="IPR001764">
    <property type="entry name" value="Glyco_hydro_3_N"/>
</dbReference>
<keyword evidence="5 7" id="KW-0378">Hydrolase</keyword>
<proteinExistence type="inferred from homology"/>
<evidence type="ECO:0000256" key="6">
    <source>
        <dbReference type="ARBA" id="ARBA00023295"/>
    </source>
</evidence>
<accession>A0A948X824</accession>
<protein>
    <recommendedName>
        <fullName evidence="3">beta-glucosidase</fullName>
        <ecNumber evidence="3">3.2.1.21</ecNumber>
    </recommendedName>
</protein>
<dbReference type="Gene3D" id="3.20.20.300">
    <property type="entry name" value="Glycoside hydrolase, family 3, N-terminal domain"/>
    <property type="match status" value="1"/>
</dbReference>
<evidence type="ECO:0000313" key="11">
    <source>
        <dbReference type="Proteomes" id="UP000784286"/>
    </source>
</evidence>
<reference evidence="10" key="1">
    <citation type="journal article" date="2021" name="PeerJ">
        <title>Extensive microbial diversity within the chicken gut microbiome revealed by metagenomics and culture.</title>
        <authorList>
            <person name="Gilroy R."/>
            <person name="Ravi A."/>
            <person name="Getino M."/>
            <person name="Pursley I."/>
            <person name="Horton D.L."/>
            <person name="Alikhan N.F."/>
            <person name="Baker D."/>
            <person name="Gharbi K."/>
            <person name="Hall N."/>
            <person name="Watson M."/>
            <person name="Adriaenssens E.M."/>
            <person name="Foster-Nyarko E."/>
            <person name="Jarju S."/>
            <person name="Secka A."/>
            <person name="Antonio M."/>
            <person name="Oren A."/>
            <person name="Chaudhuri R.R."/>
            <person name="La Ragione R."/>
            <person name="Hildebrand F."/>
            <person name="Pallen M.J."/>
        </authorList>
    </citation>
    <scope>NUCLEOTIDE SEQUENCE</scope>
    <source>
        <strain evidence="10">8470</strain>
    </source>
</reference>
<dbReference type="Pfam" id="PF00933">
    <property type="entry name" value="Glyco_hydro_3"/>
    <property type="match status" value="1"/>
</dbReference>
<evidence type="ECO:0000313" key="10">
    <source>
        <dbReference type="EMBL" id="MBU3856813.1"/>
    </source>
</evidence>
<dbReference type="FunFam" id="2.60.40.10:FF:000495">
    <property type="entry name" value="Periplasmic beta-glucosidase"/>
    <property type="match status" value="1"/>
</dbReference>
<evidence type="ECO:0000256" key="2">
    <source>
        <dbReference type="ARBA" id="ARBA00005336"/>
    </source>
</evidence>
<dbReference type="InterPro" id="IPR051915">
    <property type="entry name" value="Cellulose_Degrad_GH3"/>
</dbReference>
<feature type="domain" description="Fibronectin type III-like" evidence="9">
    <location>
        <begin position="672"/>
        <end position="741"/>
    </location>
</feature>
<dbReference type="EMBL" id="JAHLFJ010000084">
    <property type="protein sequence ID" value="MBU3856813.1"/>
    <property type="molecule type" value="Genomic_DNA"/>
</dbReference>
<dbReference type="AlphaFoldDB" id="A0A948X824"/>
<evidence type="ECO:0000259" key="9">
    <source>
        <dbReference type="SMART" id="SM01217"/>
    </source>
</evidence>
<dbReference type="Gene3D" id="2.60.40.10">
    <property type="entry name" value="Immunoglobulins"/>
    <property type="match status" value="1"/>
</dbReference>
<organism evidence="10 11">
    <name type="scientific">Candidatus Phocaeicola excrementipullorum</name>
    <dbReference type="NCBI Taxonomy" id="2838731"/>
    <lineage>
        <taxon>Bacteria</taxon>
        <taxon>Pseudomonadati</taxon>
        <taxon>Bacteroidota</taxon>
        <taxon>Bacteroidia</taxon>
        <taxon>Bacteroidales</taxon>
        <taxon>Bacteroidaceae</taxon>
        <taxon>Phocaeicola</taxon>
    </lineage>
</organism>
<dbReference type="PRINTS" id="PR00133">
    <property type="entry name" value="GLHYDRLASE3"/>
</dbReference>
<dbReference type="Proteomes" id="UP000784286">
    <property type="component" value="Unassembled WGS sequence"/>
</dbReference>
<dbReference type="InterPro" id="IPR036881">
    <property type="entry name" value="Glyco_hydro_3_C_sf"/>
</dbReference>
<comment type="caution">
    <text evidence="10">The sequence shown here is derived from an EMBL/GenBank/DDBJ whole genome shotgun (WGS) entry which is preliminary data.</text>
</comment>
<dbReference type="InterPro" id="IPR017853">
    <property type="entry name" value="GH"/>
</dbReference>
<dbReference type="PROSITE" id="PS00775">
    <property type="entry name" value="GLYCOSYL_HYDROL_F3"/>
    <property type="match status" value="1"/>
</dbReference>
<dbReference type="PANTHER" id="PTHR30620:SF16">
    <property type="entry name" value="LYSOSOMAL BETA GLUCOSIDASE"/>
    <property type="match status" value="1"/>
</dbReference>
<keyword evidence="6 7" id="KW-0326">Glycosidase</keyword>
<dbReference type="GO" id="GO:0008422">
    <property type="term" value="F:beta-glucosidase activity"/>
    <property type="evidence" value="ECO:0007669"/>
    <property type="project" value="UniProtKB-EC"/>
</dbReference>
<feature type="signal peptide" evidence="8">
    <location>
        <begin position="1"/>
        <end position="24"/>
    </location>
</feature>
<dbReference type="InterPro" id="IPR013783">
    <property type="entry name" value="Ig-like_fold"/>
</dbReference>
<keyword evidence="4 8" id="KW-0732">Signal</keyword>
<evidence type="ECO:0000256" key="3">
    <source>
        <dbReference type="ARBA" id="ARBA00012744"/>
    </source>
</evidence>
<comment type="catalytic activity">
    <reaction evidence="1">
        <text>Hydrolysis of terminal, non-reducing beta-D-glucosyl residues with release of beta-D-glucose.</text>
        <dbReference type="EC" id="3.2.1.21"/>
    </reaction>
</comment>
<dbReference type="Pfam" id="PF01915">
    <property type="entry name" value="Glyco_hydro_3_C"/>
    <property type="match status" value="1"/>
</dbReference>
<dbReference type="InterPro" id="IPR002772">
    <property type="entry name" value="Glyco_hydro_3_C"/>
</dbReference>
<comment type="similarity">
    <text evidence="2 7">Belongs to the glycosyl hydrolase 3 family.</text>
</comment>
<dbReference type="EC" id="3.2.1.21" evidence="3"/>
<evidence type="ECO:0000256" key="8">
    <source>
        <dbReference type="SAM" id="SignalP"/>
    </source>
</evidence>
<dbReference type="PANTHER" id="PTHR30620">
    <property type="entry name" value="PERIPLASMIC BETA-GLUCOSIDASE-RELATED"/>
    <property type="match status" value="1"/>
</dbReference>
<evidence type="ECO:0000256" key="5">
    <source>
        <dbReference type="ARBA" id="ARBA00022801"/>
    </source>
</evidence>
<gene>
    <name evidence="10" type="ORF">H9928_09735</name>
</gene>
<dbReference type="InterPro" id="IPR019800">
    <property type="entry name" value="Glyco_hydro_3_AS"/>
</dbReference>
<evidence type="ECO:0000256" key="7">
    <source>
        <dbReference type="RuleBase" id="RU361161"/>
    </source>
</evidence>
<dbReference type="SMART" id="SM01217">
    <property type="entry name" value="Fn3_like"/>
    <property type="match status" value="1"/>
</dbReference>